<dbReference type="InterPro" id="IPR019920">
    <property type="entry name" value="F420-binding_dom_put"/>
</dbReference>
<dbReference type="EMBL" id="JAGSHT010000021">
    <property type="protein sequence ID" value="MBZ2198768.1"/>
    <property type="molecule type" value="Genomic_DNA"/>
</dbReference>
<organism evidence="3 4">
    <name type="scientific">Occultella gossypii</name>
    <dbReference type="NCBI Taxonomy" id="2800820"/>
    <lineage>
        <taxon>Bacteria</taxon>
        <taxon>Bacillati</taxon>
        <taxon>Actinomycetota</taxon>
        <taxon>Actinomycetes</taxon>
        <taxon>Micrococcales</taxon>
        <taxon>Ruaniaceae</taxon>
        <taxon>Occultella</taxon>
    </lineage>
</organism>
<accession>A0ABS7SEI2</accession>
<evidence type="ECO:0000256" key="1">
    <source>
        <dbReference type="ARBA" id="ARBA00023002"/>
    </source>
</evidence>
<feature type="domain" description="Pyridoxamine 5'-phosphate oxidase N-terminal" evidence="2">
    <location>
        <begin position="27"/>
        <end position="153"/>
    </location>
</feature>
<dbReference type="InterPro" id="IPR052019">
    <property type="entry name" value="F420H2_bilvrd_red/Heme_oxyg"/>
</dbReference>
<comment type="caution">
    <text evidence="3">The sequence shown here is derived from an EMBL/GenBank/DDBJ whole genome shotgun (WGS) entry which is preliminary data.</text>
</comment>
<dbReference type="InterPro" id="IPR011576">
    <property type="entry name" value="Pyridox_Oxase_N"/>
</dbReference>
<sequence length="167" mass="18153">MRAAATTSVDQGEPVPQIATNTTVSRTELEDFVRTRHQGILLTTRDDGSPQLSPATCGLDTGGRLVISTYPDRAKAVNLRKRPAASVCVLSDAFGDAWVQVNGTAEVIDPPDSVEPLVEYFRCISGEHPDWDEYREAMRRQAKSLIRITIESWGPIATGGFPARLAG</sequence>
<evidence type="ECO:0000259" key="2">
    <source>
        <dbReference type="Pfam" id="PF01243"/>
    </source>
</evidence>
<dbReference type="InterPro" id="IPR012349">
    <property type="entry name" value="Split_barrel_FMN-bd"/>
</dbReference>
<dbReference type="Proteomes" id="UP000826651">
    <property type="component" value="Unassembled WGS sequence"/>
</dbReference>
<gene>
    <name evidence="3" type="ORF">KCQ71_21655</name>
</gene>
<dbReference type="PANTHER" id="PTHR35176">
    <property type="entry name" value="HEME OXYGENASE HI_0854-RELATED"/>
    <property type="match status" value="1"/>
</dbReference>
<keyword evidence="4" id="KW-1185">Reference proteome</keyword>
<dbReference type="NCBIfam" id="TIGR03618">
    <property type="entry name" value="Rv1155_F420"/>
    <property type="match status" value="1"/>
</dbReference>
<proteinExistence type="predicted"/>
<evidence type="ECO:0000313" key="3">
    <source>
        <dbReference type="EMBL" id="MBZ2198768.1"/>
    </source>
</evidence>
<dbReference type="SUPFAM" id="SSF50475">
    <property type="entry name" value="FMN-binding split barrel"/>
    <property type="match status" value="1"/>
</dbReference>
<dbReference type="PANTHER" id="PTHR35176:SF2">
    <property type="entry name" value="F420H(2)-DEPENDENT REDUCTASE RV1155"/>
    <property type="match status" value="1"/>
</dbReference>
<dbReference type="Pfam" id="PF01243">
    <property type="entry name" value="PNPOx_N"/>
    <property type="match status" value="1"/>
</dbReference>
<reference evidence="3 4" key="1">
    <citation type="submission" date="2021-04" db="EMBL/GenBank/DDBJ databases">
        <title>Ruania sp. nov., isolated from sandy soil of mangrove forest.</title>
        <authorList>
            <person name="Ge X."/>
            <person name="Huang R."/>
            <person name="Liu W."/>
        </authorList>
    </citation>
    <scope>NUCLEOTIDE SEQUENCE [LARGE SCALE GENOMIC DNA]</scope>
    <source>
        <strain evidence="3 4">N2-46</strain>
    </source>
</reference>
<dbReference type="Gene3D" id="2.30.110.10">
    <property type="entry name" value="Electron Transport, Fmn-binding Protein, Chain A"/>
    <property type="match status" value="1"/>
</dbReference>
<keyword evidence="1" id="KW-0560">Oxidoreductase</keyword>
<name>A0ABS7SEI2_9MICO</name>
<protein>
    <submittedName>
        <fullName evidence="3">PPOX class F420-dependent oxidoreductase</fullName>
    </submittedName>
</protein>
<evidence type="ECO:0000313" key="4">
    <source>
        <dbReference type="Proteomes" id="UP000826651"/>
    </source>
</evidence>